<evidence type="ECO:0000313" key="2">
    <source>
        <dbReference type="Proteomes" id="UP000694005"/>
    </source>
</evidence>
<protein>
    <submittedName>
        <fullName evidence="1">Uncharacterized protein</fullName>
    </submittedName>
</protein>
<dbReference type="Gramene" id="A06p25960.2_BraZ1">
    <property type="protein sequence ID" value="A06p25960.2_BraZ1.CDS"/>
    <property type="gene ID" value="A06g25960.2_BraZ1"/>
</dbReference>
<proteinExistence type="predicted"/>
<evidence type="ECO:0000313" key="1">
    <source>
        <dbReference type="EMBL" id="CAG7870356.1"/>
    </source>
</evidence>
<reference evidence="1 2" key="1">
    <citation type="submission" date="2021-07" db="EMBL/GenBank/DDBJ databases">
        <authorList>
            <consortium name="Genoscope - CEA"/>
            <person name="William W."/>
        </authorList>
    </citation>
    <scope>NUCLEOTIDE SEQUENCE [LARGE SCALE GENOMIC DNA]</scope>
</reference>
<name>A0A8D9D6V2_BRACM</name>
<accession>A0A8D9D6V2</accession>
<dbReference type="Proteomes" id="UP000694005">
    <property type="component" value="Chromosome A06"/>
</dbReference>
<gene>
    <name evidence="1" type="ORF">BRAPAZ1V2_A06P25960.2</name>
</gene>
<organism evidence="1 2">
    <name type="scientific">Brassica campestris</name>
    <name type="common">Field mustard</name>
    <dbReference type="NCBI Taxonomy" id="3711"/>
    <lineage>
        <taxon>Eukaryota</taxon>
        <taxon>Viridiplantae</taxon>
        <taxon>Streptophyta</taxon>
        <taxon>Embryophyta</taxon>
        <taxon>Tracheophyta</taxon>
        <taxon>Spermatophyta</taxon>
        <taxon>Magnoliopsida</taxon>
        <taxon>eudicotyledons</taxon>
        <taxon>Gunneridae</taxon>
        <taxon>Pentapetalae</taxon>
        <taxon>rosids</taxon>
        <taxon>malvids</taxon>
        <taxon>Brassicales</taxon>
        <taxon>Brassicaceae</taxon>
        <taxon>Brassiceae</taxon>
        <taxon>Brassica</taxon>
    </lineage>
</organism>
<dbReference type="EMBL" id="LS974622">
    <property type="protein sequence ID" value="CAG7870356.1"/>
    <property type="molecule type" value="Genomic_DNA"/>
</dbReference>
<sequence>MVRSGCSEPPLESSLAELNSSSSYHISSLTLPLKLETDSMINLVGTPPSSSDLMLTAPLNHHCTEEIPQLTLQALLTRSSLSSFLLPSLSAVSTHDQLAMALRNQVIELRGSSGSSLESPPQA</sequence>
<dbReference type="AlphaFoldDB" id="A0A8D9D6V2"/>